<evidence type="ECO:0000256" key="4">
    <source>
        <dbReference type="ARBA" id="ARBA00023110"/>
    </source>
</evidence>
<evidence type="ECO:0000256" key="2">
    <source>
        <dbReference type="ARBA" id="ARBA00007656"/>
    </source>
</evidence>
<dbReference type="PROSITE" id="PS50198">
    <property type="entry name" value="PPIC_PPIASE_2"/>
    <property type="match status" value="1"/>
</dbReference>
<comment type="catalytic activity">
    <reaction evidence="1">
        <text>[protein]-peptidylproline (omega=180) = [protein]-peptidylproline (omega=0)</text>
        <dbReference type="Rhea" id="RHEA:16237"/>
        <dbReference type="Rhea" id="RHEA-COMP:10747"/>
        <dbReference type="Rhea" id="RHEA-COMP:10748"/>
        <dbReference type="ChEBI" id="CHEBI:83833"/>
        <dbReference type="ChEBI" id="CHEBI:83834"/>
        <dbReference type="EC" id="5.2.1.8"/>
    </reaction>
</comment>
<evidence type="ECO:0000256" key="5">
    <source>
        <dbReference type="ARBA" id="ARBA00023235"/>
    </source>
</evidence>
<feature type="chain" id="PRO_5046946942" description="peptidylprolyl isomerase" evidence="7">
    <location>
        <begin position="24"/>
        <end position="259"/>
    </location>
</feature>
<organism evidence="9 10">
    <name type="scientific">Vogesella oryzagri</name>
    <dbReference type="NCBI Taxonomy" id="3160864"/>
    <lineage>
        <taxon>Bacteria</taxon>
        <taxon>Pseudomonadati</taxon>
        <taxon>Pseudomonadota</taxon>
        <taxon>Betaproteobacteria</taxon>
        <taxon>Neisseriales</taxon>
        <taxon>Chromobacteriaceae</taxon>
        <taxon>Vogesella</taxon>
    </lineage>
</organism>
<dbReference type="EC" id="5.2.1.8" evidence="3"/>
<dbReference type="RefSeq" id="WP_349586970.1">
    <property type="nucleotide sequence ID" value="NZ_JBEFLD010000004.1"/>
</dbReference>
<dbReference type="PANTHER" id="PTHR47245:SF2">
    <property type="entry name" value="PEPTIDYL-PROLYL CIS-TRANS ISOMERASE HP_0175-RELATED"/>
    <property type="match status" value="1"/>
</dbReference>
<dbReference type="GO" id="GO:0003755">
    <property type="term" value="F:peptidyl-prolyl cis-trans isomerase activity"/>
    <property type="evidence" value="ECO:0007669"/>
    <property type="project" value="UniProtKB-EC"/>
</dbReference>
<evidence type="ECO:0000313" key="10">
    <source>
        <dbReference type="Proteomes" id="UP001433638"/>
    </source>
</evidence>
<name>A0ABV1M3V2_9NEIS</name>
<feature type="signal peptide" evidence="7">
    <location>
        <begin position="1"/>
        <end position="23"/>
    </location>
</feature>
<keyword evidence="10" id="KW-1185">Reference proteome</keyword>
<comment type="caution">
    <text evidence="9">The sequence shown here is derived from an EMBL/GenBank/DDBJ whole genome shotgun (WGS) entry which is preliminary data.</text>
</comment>
<evidence type="ECO:0000313" key="9">
    <source>
        <dbReference type="EMBL" id="MEQ6290904.1"/>
    </source>
</evidence>
<dbReference type="InterPro" id="IPR050245">
    <property type="entry name" value="PrsA_foldase"/>
</dbReference>
<dbReference type="EMBL" id="JBEFLD010000004">
    <property type="protein sequence ID" value="MEQ6290904.1"/>
    <property type="molecule type" value="Genomic_DNA"/>
</dbReference>
<dbReference type="SUPFAM" id="SSF109998">
    <property type="entry name" value="Triger factor/SurA peptide-binding domain-like"/>
    <property type="match status" value="1"/>
</dbReference>
<reference evidence="9" key="1">
    <citation type="submission" date="2024-06" db="EMBL/GenBank/DDBJ databases">
        <title>Genome sequence of Vogesella sp. MAHUQ-64.</title>
        <authorList>
            <person name="Huq M.A."/>
        </authorList>
    </citation>
    <scope>NUCLEOTIDE SEQUENCE</scope>
    <source>
        <strain evidence="9">MAHUQ-64</strain>
    </source>
</reference>
<dbReference type="PROSITE" id="PS01096">
    <property type="entry name" value="PPIC_PPIASE_1"/>
    <property type="match status" value="1"/>
</dbReference>
<sequence length="259" mass="28287">MSKFFKQTLIAAALATAAAAALATPTVNGVGISQQRIDAVVKMMEAQGQQANPQMAEMVTDQLVTAEVLRQEAVKKGLDKSADFLAEMENAQAMSLANRYIKEFIRTNPVTDAQLKAEYDKVKAEFPEKKSYHARHILVKTEAEAKAVLEALKKGKPFDALAKEKSIDPGSKVNGGDLGWNEPATFVAPFSEAMVKLAKGQVSATPVKTQFGYHIIKLDDVKTEAAPSIDQLHPQLEQRIQSQRIEALIKDLKAKAKIQ</sequence>
<dbReference type="InterPro" id="IPR023058">
    <property type="entry name" value="PPIase_PpiC_CS"/>
</dbReference>
<keyword evidence="4 6" id="KW-0697">Rotamase</keyword>
<keyword evidence="7" id="KW-0732">Signal</keyword>
<evidence type="ECO:0000256" key="3">
    <source>
        <dbReference type="ARBA" id="ARBA00013194"/>
    </source>
</evidence>
<dbReference type="Gene3D" id="1.10.8.1040">
    <property type="match status" value="1"/>
</dbReference>
<accession>A0ABV1M3V2</accession>
<dbReference type="SUPFAM" id="SSF54534">
    <property type="entry name" value="FKBP-like"/>
    <property type="match status" value="1"/>
</dbReference>
<keyword evidence="5 6" id="KW-0413">Isomerase</keyword>
<evidence type="ECO:0000256" key="1">
    <source>
        <dbReference type="ARBA" id="ARBA00000971"/>
    </source>
</evidence>
<evidence type="ECO:0000256" key="6">
    <source>
        <dbReference type="PROSITE-ProRule" id="PRU00278"/>
    </source>
</evidence>
<dbReference type="InterPro" id="IPR000297">
    <property type="entry name" value="PPIase_PpiC"/>
</dbReference>
<evidence type="ECO:0000256" key="7">
    <source>
        <dbReference type="SAM" id="SignalP"/>
    </source>
</evidence>
<dbReference type="PANTHER" id="PTHR47245">
    <property type="entry name" value="PEPTIDYLPROLYL ISOMERASE"/>
    <property type="match status" value="1"/>
</dbReference>
<dbReference type="Pfam" id="PF13616">
    <property type="entry name" value="Rotamase_3"/>
    <property type="match status" value="1"/>
</dbReference>
<evidence type="ECO:0000259" key="8">
    <source>
        <dbReference type="PROSITE" id="PS50198"/>
    </source>
</evidence>
<proteinExistence type="inferred from homology"/>
<gene>
    <name evidence="9" type="ORF">ABNW52_09770</name>
</gene>
<feature type="domain" description="PpiC" evidence="8">
    <location>
        <begin position="129"/>
        <end position="220"/>
    </location>
</feature>
<protein>
    <recommendedName>
        <fullName evidence="3">peptidylprolyl isomerase</fullName>
        <ecNumber evidence="3">5.2.1.8</ecNumber>
    </recommendedName>
</protein>
<dbReference type="InterPro" id="IPR046357">
    <property type="entry name" value="PPIase_dom_sf"/>
</dbReference>
<dbReference type="Proteomes" id="UP001433638">
    <property type="component" value="Unassembled WGS sequence"/>
</dbReference>
<dbReference type="Gene3D" id="3.10.50.40">
    <property type="match status" value="1"/>
</dbReference>
<comment type="similarity">
    <text evidence="2">Belongs to the PpiC/parvulin rotamase family.</text>
</comment>
<dbReference type="InterPro" id="IPR027304">
    <property type="entry name" value="Trigger_fact/SurA_dom_sf"/>
</dbReference>